<dbReference type="RefSeq" id="WP_138085117.1">
    <property type="nucleotide sequence ID" value="NZ_VAUV01000003.1"/>
</dbReference>
<evidence type="ECO:0000313" key="3">
    <source>
        <dbReference type="Proteomes" id="UP000306196"/>
    </source>
</evidence>
<dbReference type="EMBL" id="VAUV01000003">
    <property type="protein sequence ID" value="TLD72113.1"/>
    <property type="molecule type" value="Genomic_DNA"/>
</dbReference>
<dbReference type="Proteomes" id="UP000306196">
    <property type="component" value="Unassembled WGS sequence"/>
</dbReference>
<protein>
    <submittedName>
        <fullName evidence="2">Uncharacterized protein</fullName>
    </submittedName>
</protein>
<feature type="compositionally biased region" description="Pro residues" evidence="1">
    <location>
        <begin position="127"/>
        <end position="136"/>
    </location>
</feature>
<keyword evidence="3" id="KW-1185">Reference proteome</keyword>
<comment type="caution">
    <text evidence="2">The sequence shown here is derived from an EMBL/GenBank/DDBJ whole genome shotgun (WGS) entry which is preliminary data.</text>
</comment>
<proteinExistence type="predicted"/>
<sequence>MKLSSILFGDLADLYQDSRIEDAHQNSQVAASSATINRVQLAQLTDAIEKKFSDLEKQNAVVSLLLLKLFNLLLKEHPQKAATIQSEIQAALSIKPSTDATNLLRRSLQLPEVPKPTNRVHKKPQMKPSPRPRSQS</sequence>
<dbReference type="OrthoDB" id="193451at2"/>
<organism evidence="2 3">
    <name type="scientific">Phragmitibacter flavus</name>
    <dbReference type="NCBI Taxonomy" id="2576071"/>
    <lineage>
        <taxon>Bacteria</taxon>
        <taxon>Pseudomonadati</taxon>
        <taxon>Verrucomicrobiota</taxon>
        <taxon>Verrucomicrobiia</taxon>
        <taxon>Verrucomicrobiales</taxon>
        <taxon>Verrucomicrobiaceae</taxon>
        <taxon>Phragmitibacter</taxon>
    </lineage>
</organism>
<feature type="region of interest" description="Disordered" evidence="1">
    <location>
        <begin position="107"/>
        <end position="136"/>
    </location>
</feature>
<evidence type="ECO:0000313" key="2">
    <source>
        <dbReference type="EMBL" id="TLD72113.1"/>
    </source>
</evidence>
<gene>
    <name evidence="2" type="ORF">FEM03_05135</name>
</gene>
<name>A0A5R8KIG9_9BACT</name>
<reference evidence="2 3" key="1">
    <citation type="submission" date="2019-05" db="EMBL/GenBank/DDBJ databases">
        <title>Verrucobacter flavum gen. nov., sp. nov. a new member of the family Verrucomicrobiaceae.</title>
        <authorList>
            <person name="Szuroczki S."/>
            <person name="Abbaszade G."/>
            <person name="Szabo A."/>
            <person name="Felfoldi T."/>
            <person name="Schumann P."/>
            <person name="Boka K."/>
            <person name="Keki Z."/>
            <person name="Toumi M."/>
            <person name="Toth E."/>
        </authorList>
    </citation>
    <scope>NUCLEOTIDE SEQUENCE [LARGE SCALE GENOMIC DNA]</scope>
    <source>
        <strain evidence="2 3">MG-N-17</strain>
    </source>
</reference>
<dbReference type="AlphaFoldDB" id="A0A5R8KIG9"/>
<evidence type="ECO:0000256" key="1">
    <source>
        <dbReference type="SAM" id="MobiDB-lite"/>
    </source>
</evidence>
<accession>A0A5R8KIG9</accession>